<keyword evidence="5" id="KW-0256">Endoplasmic reticulum</keyword>
<evidence type="ECO:0000256" key="7">
    <source>
        <dbReference type="ARBA" id="ARBA00023136"/>
    </source>
</evidence>
<dbReference type="PANTHER" id="PTHR13117:SF5">
    <property type="entry name" value="PROTEIN RFT1 HOMOLOG"/>
    <property type="match status" value="1"/>
</dbReference>
<keyword evidence="11" id="KW-1185">Reference proteome</keyword>
<dbReference type="Proteomes" id="UP000038045">
    <property type="component" value="Unplaced"/>
</dbReference>
<dbReference type="GO" id="GO:0034203">
    <property type="term" value="P:glycolipid translocation"/>
    <property type="evidence" value="ECO:0007669"/>
    <property type="project" value="TreeGrafter"/>
</dbReference>
<evidence type="ECO:0000256" key="5">
    <source>
        <dbReference type="ARBA" id="ARBA00022824"/>
    </source>
</evidence>
<evidence type="ECO:0000256" key="10">
    <source>
        <dbReference type="SAM" id="SignalP"/>
    </source>
</evidence>
<proteinExistence type="inferred from homology"/>
<feature type="transmembrane region" description="Helical" evidence="9">
    <location>
        <begin position="237"/>
        <end position="258"/>
    </location>
</feature>
<dbReference type="GO" id="GO:0006488">
    <property type="term" value="P:dolichol-linked oligosaccharide biosynthetic process"/>
    <property type="evidence" value="ECO:0007669"/>
    <property type="project" value="InterPro"/>
</dbReference>
<feature type="transmembrane region" description="Helical" evidence="9">
    <location>
        <begin position="270"/>
        <end position="288"/>
    </location>
</feature>
<dbReference type="WBParaSite" id="PTRK_0001219800.1">
    <property type="protein sequence ID" value="PTRK_0001219800.1"/>
    <property type="gene ID" value="PTRK_0001219800"/>
</dbReference>
<comment type="function">
    <text evidence="8 9">Intramembrane glycolipid transporter that operates in the biosynthetic pathway of dolichol-linked oligosaccharides, the glycan precursors employed in protein asparagine (N)-glycosylation. The sequential addition of sugars to dolichol pyrophosphate produces dolichol-linked oligosaccharides containing fourteen sugars, including two GlcNAcs, nine mannoses and three glucoses. Once assembled, the oligosaccharide is transferred from the lipid to nascent proteins by oligosaccharyltransferases. The assembly of dolichol-linked oligosaccharides begins on the cytosolic side of the endoplasmic reticulum membrane and finishes in its lumen. RFT1 could mediate the translocation of the cytosolically oriented intermediate DolPP-GlcNAc2Man5, produced by ALG11, into the ER lumen where dolichol-linked oligosaccharides assembly continues. However, the intramembrane lipid transporter activity could not be confirmed in vitro.</text>
</comment>
<evidence type="ECO:0000313" key="12">
    <source>
        <dbReference type="WBParaSite" id="PTRK_0001219800.1"/>
    </source>
</evidence>
<feature type="chain" id="PRO_5013334517" description="Protein RFT1 homolog" evidence="10">
    <location>
        <begin position="16"/>
        <end position="312"/>
    </location>
</feature>
<evidence type="ECO:0000313" key="11">
    <source>
        <dbReference type="Proteomes" id="UP000038045"/>
    </source>
</evidence>
<dbReference type="InterPro" id="IPR007594">
    <property type="entry name" value="RFT1"/>
</dbReference>
<accession>A0A0N4ZUD5</accession>
<sequence>MVVTFFISIILEGFAEPFAQACLKVGKTDKFSLAQGILVFLQKIISAFLIVFNLTNDVVGLCLGQVLGSLGYLIYFLHFWYFNYCLTEEKEIITLVNLFPHKVAYIFLTEDCKMIYYLLSHSLLKQVITDSSGYIMTFTNALSLTEQAAYDVIERFGSLAVRLILKPIEESAQIFFNSKSNKNKRETDTDTIYTFKTLLKSTIIVGLIIAIFASPYSDIAVKLIGKNLLEKSNGATILSTYAKFLVIMAINGLTECLAMSLMNEEQILKHGMFLFIIGILHLIISVIFSQTIGAIGFIFSNFINMALRIIYR</sequence>
<evidence type="ECO:0000256" key="6">
    <source>
        <dbReference type="ARBA" id="ARBA00022989"/>
    </source>
</evidence>
<dbReference type="AlphaFoldDB" id="A0A0N4ZUD5"/>
<protein>
    <recommendedName>
        <fullName evidence="9">Protein RFT1 homolog</fullName>
    </recommendedName>
</protein>
<dbReference type="STRING" id="131310.A0A0N4ZUD5"/>
<dbReference type="Pfam" id="PF04506">
    <property type="entry name" value="Rft-1"/>
    <property type="match status" value="1"/>
</dbReference>
<feature type="signal peptide" evidence="10">
    <location>
        <begin position="1"/>
        <end position="15"/>
    </location>
</feature>
<feature type="transmembrane region" description="Helical" evidence="9">
    <location>
        <begin position="198"/>
        <end position="217"/>
    </location>
</feature>
<keyword evidence="7 9" id="KW-0472">Membrane</keyword>
<organism evidence="11 12">
    <name type="scientific">Parastrongyloides trichosuri</name>
    <name type="common">Possum-specific nematode worm</name>
    <dbReference type="NCBI Taxonomy" id="131310"/>
    <lineage>
        <taxon>Eukaryota</taxon>
        <taxon>Metazoa</taxon>
        <taxon>Ecdysozoa</taxon>
        <taxon>Nematoda</taxon>
        <taxon>Chromadorea</taxon>
        <taxon>Rhabditida</taxon>
        <taxon>Tylenchina</taxon>
        <taxon>Panagrolaimomorpha</taxon>
        <taxon>Strongyloidoidea</taxon>
        <taxon>Strongyloididae</taxon>
        <taxon>Parastrongyloides</taxon>
    </lineage>
</organism>
<reference evidence="12" key="1">
    <citation type="submission" date="2017-02" db="UniProtKB">
        <authorList>
            <consortium name="WormBaseParasite"/>
        </authorList>
    </citation>
    <scope>IDENTIFICATION</scope>
</reference>
<evidence type="ECO:0000256" key="3">
    <source>
        <dbReference type="ARBA" id="ARBA00010288"/>
    </source>
</evidence>
<dbReference type="PANTHER" id="PTHR13117">
    <property type="entry name" value="ENDOPLASMIC RETICULUM MULTISPAN TRANSMEMBRANE PROTEIN-RELATED"/>
    <property type="match status" value="1"/>
</dbReference>
<comment type="caution">
    <text evidence="9">Lacks conserved residue(s) required for the propagation of feature annotation.</text>
</comment>
<evidence type="ECO:0000256" key="9">
    <source>
        <dbReference type="RuleBase" id="RU365067"/>
    </source>
</evidence>
<keyword evidence="4 9" id="KW-0812">Transmembrane</keyword>
<feature type="transmembrane region" description="Helical" evidence="9">
    <location>
        <begin position="294"/>
        <end position="311"/>
    </location>
</feature>
<comment type="subcellular location">
    <subcellularLocation>
        <location evidence="1 9">Endoplasmic reticulum membrane</location>
        <topology evidence="1 9">Multi-pass membrane protein</topology>
    </subcellularLocation>
</comment>
<evidence type="ECO:0000256" key="2">
    <source>
        <dbReference type="ARBA" id="ARBA00004922"/>
    </source>
</evidence>
<comment type="pathway">
    <text evidence="2">Protein modification; protein glycosylation.</text>
</comment>
<keyword evidence="10" id="KW-0732">Signal</keyword>
<evidence type="ECO:0000256" key="1">
    <source>
        <dbReference type="ARBA" id="ARBA00004477"/>
    </source>
</evidence>
<name>A0A0N4ZUD5_PARTI</name>
<evidence type="ECO:0000256" key="4">
    <source>
        <dbReference type="ARBA" id="ARBA00022692"/>
    </source>
</evidence>
<keyword evidence="6 9" id="KW-1133">Transmembrane helix</keyword>
<evidence type="ECO:0000256" key="8">
    <source>
        <dbReference type="ARBA" id="ARBA00045912"/>
    </source>
</evidence>
<feature type="transmembrane region" description="Helical" evidence="9">
    <location>
        <begin position="58"/>
        <end position="82"/>
    </location>
</feature>
<feature type="transmembrane region" description="Helical" evidence="9">
    <location>
        <begin position="31"/>
        <end position="51"/>
    </location>
</feature>
<dbReference type="GO" id="GO:0005789">
    <property type="term" value="C:endoplasmic reticulum membrane"/>
    <property type="evidence" value="ECO:0007669"/>
    <property type="project" value="UniProtKB-SubCell"/>
</dbReference>
<comment type="similarity">
    <text evidence="3 9">Belongs to the RFT1 family.</text>
</comment>